<sequence length="312" mass="35379">MVQRTIMRSTFAYLILSTLVLPSLLLTSVDAVIEFFVINRNKNVTVAFAKLFVPSNGAFFINYVLQRAILSNTIEMLQISSMVLYFWYTRLSSDKYAGAKLYRPMTPGEKLKAAEITDLRIEQEYGYICSVVGIGLCFGVFSPLILPACLLYLFVKHISDRFTVSFAYAHKRHTIDGSKTLYGSNMGFKSDFMSHSRNVLVLVEFILVNLFIMSTFLTLFFVAKTQVDGWFYLHSSLCFIMVLLSVASFVGLTVYQSAIFKKSRHIDHMNTTHPTVNNCRYAYVPPQGLLLQHNRDQSTMNSVGYGSLDNLV</sequence>
<feature type="chain" id="PRO_5043509246" description="CSC1/OSCA1-like 7TM region domain-containing protein" evidence="2">
    <location>
        <begin position="32"/>
        <end position="312"/>
    </location>
</feature>
<evidence type="ECO:0000259" key="3">
    <source>
        <dbReference type="Pfam" id="PF02714"/>
    </source>
</evidence>
<evidence type="ECO:0000313" key="4">
    <source>
        <dbReference type="EMBL" id="KAL0487925.1"/>
    </source>
</evidence>
<evidence type="ECO:0000256" key="1">
    <source>
        <dbReference type="SAM" id="Phobius"/>
    </source>
</evidence>
<feature type="transmembrane region" description="Helical" evidence="1">
    <location>
        <begin position="199"/>
        <end position="223"/>
    </location>
</feature>
<keyword evidence="2" id="KW-0732">Signal</keyword>
<name>A0AAW2ZEP6_9EUKA</name>
<accession>A0AAW2ZEP6</accession>
<evidence type="ECO:0000313" key="5">
    <source>
        <dbReference type="Proteomes" id="UP001431209"/>
    </source>
</evidence>
<feature type="transmembrane region" description="Helical" evidence="1">
    <location>
        <begin position="47"/>
        <end position="65"/>
    </location>
</feature>
<keyword evidence="5" id="KW-1185">Reference proteome</keyword>
<dbReference type="Pfam" id="PF02714">
    <property type="entry name" value="RSN1_7TM"/>
    <property type="match status" value="1"/>
</dbReference>
<keyword evidence="1" id="KW-1133">Transmembrane helix</keyword>
<feature type="domain" description="CSC1/OSCA1-like 7TM region" evidence="3">
    <location>
        <begin position="2"/>
        <end position="174"/>
    </location>
</feature>
<feature type="transmembrane region" description="Helical" evidence="1">
    <location>
        <begin position="229"/>
        <end position="255"/>
    </location>
</feature>
<keyword evidence="1" id="KW-0472">Membrane</keyword>
<keyword evidence="1" id="KW-0812">Transmembrane</keyword>
<comment type="caution">
    <text evidence="4">The sequence shown here is derived from an EMBL/GenBank/DDBJ whole genome shotgun (WGS) entry which is preliminary data.</text>
</comment>
<protein>
    <recommendedName>
        <fullName evidence="3">CSC1/OSCA1-like 7TM region domain-containing protein</fullName>
    </recommendedName>
</protein>
<dbReference type="GO" id="GO:0005227">
    <property type="term" value="F:calcium-activated cation channel activity"/>
    <property type="evidence" value="ECO:0007669"/>
    <property type="project" value="InterPro"/>
</dbReference>
<feature type="transmembrane region" description="Helical" evidence="1">
    <location>
        <begin position="72"/>
        <end position="88"/>
    </location>
</feature>
<gene>
    <name evidence="4" type="ORF">AKO1_015185</name>
</gene>
<feature type="signal peptide" evidence="2">
    <location>
        <begin position="1"/>
        <end position="31"/>
    </location>
</feature>
<dbReference type="PANTHER" id="PTHR13018:SF5">
    <property type="entry name" value="RE44586P"/>
    <property type="match status" value="1"/>
</dbReference>
<dbReference type="AlphaFoldDB" id="A0AAW2ZEP6"/>
<dbReference type="Proteomes" id="UP001431209">
    <property type="component" value="Unassembled WGS sequence"/>
</dbReference>
<dbReference type="InterPro" id="IPR003864">
    <property type="entry name" value="CSC1/OSCA1-like_7TM"/>
</dbReference>
<proteinExistence type="predicted"/>
<dbReference type="PANTHER" id="PTHR13018">
    <property type="entry name" value="PROBABLE MEMBRANE PROTEIN DUF221-RELATED"/>
    <property type="match status" value="1"/>
</dbReference>
<dbReference type="GO" id="GO:0005886">
    <property type="term" value="C:plasma membrane"/>
    <property type="evidence" value="ECO:0007669"/>
    <property type="project" value="TreeGrafter"/>
</dbReference>
<organism evidence="4 5">
    <name type="scientific">Acrasis kona</name>
    <dbReference type="NCBI Taxonomy" id="1008807"/>
    <lineage>
        <taxon>Eukaryota</taxon>
        <taxon>Discoba</taxon>
        <taxon>Heterolobosea</taxon>
        <taxon>Tetramitia</taxon>
        <taxon>Eutetramitia</taxon>
        <taxon>Acrasidae</taxon>
        <taxon>Acrasis</taxon>
    </lineage>
</organism>
<dbReference type="InterPro" id="IPR045122">
    <property type="entry name" value="Csc1-like"/>
</dbReference>
<feature type="transmembrane region" description="Helical" evidence="1">
    <location>
        <begin position="125"/>
        <end position="155"/>
    </location>
</feature>
<dbReference type="EMBL" id="JAOPGA020001386">
    <property type="protein sequence ID" value="KAL0487925.1"/>
    <property type="molecule type" value="Genomic_DNA"/>
</dbReference>
<evidence type="ECO:0000256" key="2">
    <source>
        <dbReference type="SAM" id="SignalP"/>
    </source>
</evidence>
<reference evidence="4 5" key="1">
    <citation type="submission" date="2024-03" db="EMBL/GenBank/DDBJ databases">
        <title>The Acrasis kona genome and developmental transcriptomes reveal deep origins of eukaryotic multicellular pathways.</title>
        <authorList>
            <person name="Sheikh S."/>
            <person name="Fu C.-J."/>
            <person name="Brown M.W."/>
            <person name="Baldauf S.L."/>
        </authorList>
    </citation>
    <scope>NUCLEOTIDE SEQUENCE [LARGE SCALE GENOMIC DNA]</scope>
    <source>
        <strain evidence="4 5">ATCC MYA-3509</strain>
    </source>
</reference>